<dbReference type="SMART" id="SM00382">
    <property type="entry name" value="AAA"/>
    <property type="match status" value="1"/>
</dbReference>
<evidence type="ECO:0000259" key="10">
    <source>
        <dbReference type="PROSITE" id="PS50893"/>
    </source>
</evidence>
<keyword evidence="4" id="KW-0410">Iron transport</keyword>
<name>A0ABW6SLL1_9ACTN</name>
<evidence type="ECO:0000256" key="3">
    <source>
        <dbReference type="ARBA" id="ARBA00022475"/>
    </source>
</evidence>
<dbReference type="Gene3D" id="3.40.50.300">
    <property type="entry name" value="P-loop containing nucleotide triphosphate hydrolases"/>
    <property type="match status" value="1"/>
</dbReference>
<keyword evidence="8" id="KW-0406">Ion transport</keyword>
<keyword evidence="9" id="KW-0472">Membrane</keyword>
<feature type="domain" description="ABC transporter" evidence="10">
    <location>
        <begin position="6"/>
        <end position="241"/>
    </location>
</feature>
<evidence type="ECO:0000256" key="1">
    <source>
        <dbReference type="ARBA" id="ARBA00004202"/>
    </source>
</evidence>
<keyword evidence="12" id="KW-1185">Reference proteome</keyword>
<evidence type="ECO:0000256" key="5">
    <source>
        <dbReference type="ARBA" id="ARBA00022741"/>
    </source>
</evidence>
<comment type="subcellular location">
    <subcellularLocation>
        <location evidence="1">Cell membrane</location>
        <topology evidence="1">Peripheral membrane protein</topology>
    </subcellularLocation>
</comment>
<organism evidence="11 12">
    <name type="scientific">Microtetraspora malaysiensis</name>
    <dbReference type="NCBI Taxonomy" id="161358"/>
    <lineage>
        <taxon>Bacteria</taxon>
        <taxon>Bacillati</taxon>
        <taxon>Actinomycetota</taxon>
        <taxon>Actinomycetes</taxon>
        <taxon>Streptosporangiales</taxon>
        <taxon>Streptosporangiaceae</taxon>
        <taxon>Microtetraspora</taxon>
    </lineage>
</organism>
<dbReference type="InterPro" id="IPR003439">
    <property type="entry name" value="ABC_transporter-like_ATP-bd"/>
</dbReference>
<keyword evidence="3" id="KW-1003">Cell membrane</keyword>
<dbReference type="PROSITE" id="PS00211">
    <property type="entry name" value="ABC_TRANSPORTER_1"/>
    <property type="match status" value="1"/>
</dbReference>
<evidence type="ECO:0000256" key="6">
    <source>
        <dbReference type="ARBA" id="ARBA00022840"/>
    </source>
</evidence>
<dbReference type="PANTHER" id="PTHR42771">
    <property type="entry name" value="IRON(3+)-HYDROXAMATE IMPORT ATP-BINDING PROTEIN FHUC"/>
    <property type="match status" value="1"/>
</dbReference>
<dbReference type="InterPro" id="IPR003593">
    <property type="entry name" value="AAA+_ATPase"/>
</dbReference>
<keyword evidence="5" id="KW-0547">Nucleotide-binding</keyword>
<dbReference type="PANTHER" id="PTHR42771:SF2">
    <property type="entry name" value="IRON(3+)-HYDROXAMATE IMPORT ATP-BINDING PROTEIN FHUC"/>
    <property type="match status" value="1"/>
</dbReference>
<comment type="caution">
    <text evidence="11">The sequence shown here is derived from an EMBL/GenBank/DDBJ whole genome shotgun (WGS) entry which is preliminary data.</text>
</comment>
<keyword evidence="6 11" id="KW-0067">ATP-binding</keyword>
<dbReference type="Proteomes" id="UP001602013">
    <property type="component" value="Unassembled WGS sequence"/>
</dbReference>
<dbReference type="PROSITE" id="PS50893">
    <property type="entry name" value="ABC_TRANSPORTER_2"/>
    <property type="match status" value="1"/>
</dbReference>
<protein>
    <submittedName>
        <fullName evidence="11">ABC transporter ATP-binding protein</fullName>
    </submittedName>
</protein>
<evidence type="ECO:0000256" key="8">
    <source>
        <dbReference type="ARBA" id="ARBA00023065"/>
    </source>
</evidence>
<evidence type="ECO:0000313" key="11">
    <source>
        <dbReference type="EMBL" id="MFF3665138.1"/>
    </source>
</evidence>
<proteinExistence type="predicted"/>
<evidence type="ECO:0000256" key="9">
    <source>
        <dbReference type="ARBA" id="ARBA00023136"/>
    </source>
</evidence>
<sequence length="272" mass="28992">MDDEALGARGLVVGYRGHEVIDGLDLALMRGRITAIIGANGCGKSTLLRALSRLLPSEGTVVLDGRDTATLSTGEIARRLSVLPQGPSAPEGLTVADLVARGRYPHQKWLRQWSEADEAAVREALERTNMTAFAGRPVDELSGGQRQKAWIAMALAQRTDTVLLDEPTTYLDIGHQAEVLDLLVELNISAGRTIVLVLHDLNQAARYADRVIAMERGRIAADGTPDEVITPETLRAVFGVEAHVVADPHSGAPLVIPASVPLAVRRAAPAAS</sequence>
<dbReference type="Pfam" id="PF00005">
    <property type="entry name" value="ABC_tran"/>
    <property type="match status" value="1"/>
</dbReference>
<keyword evidence="7" id="KW-0408">Iron</keyword>
<accession>A0ABW6SLL1</accession>
<reference evidence="11 12" key="1">
    <citation type="submission" date="2024-10" db="EMBL/GenBank/DDBJ databases">
        <title>The Natural Products Discovery Center: Release of the First 8490 Sequenced Strains for Exploring Actinobacteria Biosynthetic Diversity.</title>
        <authorList>
            <person name="Kalkreuter E."/>
            <person name="Kautsar S.A."/>
            <person name="Yang D."/>
            <person name="Bader C.D."/>
            <person name="Teijaro C.N."/>
            <person name="Fluegel L."/>
            <person name="Davis C.M."/>
            <person name="Simpson J.R."/>
            <person name="Lauterbach L."/>
            <person name="Steele A.D."/>
            <person name="Gui C."/>
            <person name="Meng S."/>
            <person name="Li G."/>
            <person name="Viehrig K."/>
            <person name="Ye F."/>
            <person name="Su P."/>
            <person name="Kiefer A.F."/>
            <person name="Nichols A."/>
            <person name="Cepeda A.J."/>
            <person name="Yan W."/>
            <person name="Fan B."/>
            <person name="Jiang Y."/>
            <person name="Adhikari A."/>
            <person name="Zheng C.-J."/>
            <person name="Schuster L."/>
            <person name="Cowan T.M."/>
            <person name="Smanski M.J."/>
            <person name="Chevrette M.G."/>
            <person name="De Carvalho L.P.S."/>
            <person name="Shen B."/>
        </authorList>
    </citation>
    <scope>NUCLEOTIDE SEQUENCE [LARGE SCALE GENOMIC DNA]</scope>
    <source>
        <strain evidence="11 12">NPDC002173</strain>
    </source>
</reference>
<dbReference type="RefSeq" id="WP_387409150.1">
    <property type="nucleotide sequence ID" value="NZ_JBIASD010000003.1"/>
</dbReference>
<dbReference type="SUPFAM" id="SSF52540">
    <property type="entry name" value="P-loop containing nucleoside triphosphate hydrolases"/>
    <property type="match status" value="1"/>
</dbReference>
<dbReference type="CDD" id="cd03214">
    <property type="entry name" value="ABC_Iron-Siderophores_B12_Hemin"/>
    <property type="match status" value="1"/>
</dbReference>
<gene>
    <name evidence="11" type="ORF">ACFYXI_06050</name>
</gene>
<evidence type="ECO:0000313" key="12">
    <source>
        <dbReference type="Proteomes" id="UP001602013"/>
    </source>
</evidence>
<keyword evidence="2" id="KW-0813">Transport</keyword>
<dbReference type="InterPro" id="IPR017871">
    <property type="entry name" value="ABC_transporter-like_CS"/>
</dbReference>
<evidence type="ECO:0000256" key="7">
    <source>
        <dbReference type="ARBA" id="ARBA00023004"/>
    </source>
</evidence>
<dbReference type="EMBL" id="JBIASD010000003">
    <property type="protein sequence ID" value="MFF3665138.1"/>
    <property type="molecule type" value="Genomic_DNA"/>
</dbReference>
<evidence type="ECO:0000256" key="2">
    <source>
        <dbReference type="ARBA" id="ARBA00022448"/>
    </source>
</evidence>
<dbReference type="InterPro" id="IPR051535">
    <property type="entry name" value="Siderophore_ABC-ATPase"/>
</dbReference>
<dbReference type="InterPro" id="IPR027417">
    <property type="entry name" value="P-loop_NTPase"/>
</dbReference>
<dbReference type="GO" id="GO:0005524">
    <property type="term" value="F:ATP binding"/>
    <property type="evidence" value="ECO:0007669"/>
    <property type="project" value="UniProtKB-KW"/>
</dbReference>
<evidence type="ECO:0000256" key="4">
    <source>
        <dbReference type="ARBA" id="ARBA00022496"/>
    </source>
</evidence>